<dbReference type="AlphaFoldDB" id="A0A1I2VKT8"/>
<evidence type="ECO:0008006" key="3">
    <source>
        <dbReference type="Google" id="ProtNLM"/>
    </source>
</evidence>
<proteinExistence type="predicted"/>
<gene>
    <name evidence="1" type="ORF">SAMN02787118_13245</name>
</gene>
<name>A0A1I2VKT8_9ACTN</name>
<accession>A0A1I2VKT8</accession>
<evidence type="ECO:0000313" key="1">
    <source>
        <dbReference type="EMBL" id="SFG89703.1"/>
    </source>
</evidence>
<reference evidence="1 2" key="1">
    <citation type="submission" date="2016-10" db="EMBL/GenBank/DDBJ databases">
        <authorList>
            <person name="de Groot N.N."/>
        </authorList>
    </citation>
    <scope>NUCLEOTIDE SEQUENCE [LARGE SCALE GENOMIC DNA]</scope>
    <source>
        <strain evidence="1 2">OK461</strain>
    </source>
</reference>
<protein>
    <recommendedName>
        <fullName evidence="3">Tetratricopeptide repeat-containing protein</fullName>
    </recommendedName>
</protein>
<dbReference type="Proteomes" id="UP000181942">
    <property type="component" value="Unassembled WGS sequence"/>
</dbReference>
<dbReference type="OrthoDB" id="3873720at2"/>
<dbReference type="EMBL" id="FONR01000032">
    <property type="protein sequence ID" value="SFG89703.1"/>
    <property type="molecule type" value="Genomic_DNA"/>
</dbReference>
<organism evidence="1 2">
    <name type="scientific">Streptomyces mirabilis</name>
    <dbReference type="NCBI Taxonomy" id="68239"/>
    <lineage>
        <taxon>Bacteria</taxon>
        <taxon>Bacillati</taxon>
        <taxon>Actinomycetota</taxon>
        <taxon>Actinomycetes</taxon>
        <taxon>Kitasatosporales</taxon>
        <taxon>Streptomycetaceae</taxon>
        <taxon>Streptomyces</taxon>
    </lineage>
</organism>
<evidence type="ECO:0000313" key="2">
    <source>
        <dbReference type="Proteomes" id="UP000181942"/>
    </source>
</evidence>
<dbReference type="RefSeq" id="WP_075032994.1">
    <property type="nucleotide sequence ID" value="NZ_FONR01000032.1"/>
</dbReference>
<sequence length="99" mass="11181">MTSETRVASVEELETGFQRELGTNRWAAAETAYALAVRHRDDGNWDQSREWVQQCLRLLEGFPSDTEDQVATKRLSVGGVQLPTYLHDGVVRDRFGDIA</sequence>